<keyword evidence="1" id="KW-1133">Transmembrane helix</keyword>
<feature type="signal peptide" evidence="2">
    <location>
        <begin position="1"/>
        <end position="20"/>
    </location>
</feature>
<evidence type="ECO:0000313" key="4">
    <source>
        <dbReference type="EMBL" id="ESO91268.1"/>
    </source>
</evidence>
<sequence>MTDVLRTSFFILVISSLTQGYQDKIPEGFALSVYHDCGPSVAYNQPIISIMTDLNGAGAVAHCRNGDFDFLTEDGIFLDLFPSLMDSQFYCVFDRLNNTNTYVLKATMFWGDMAGSIDTHNREYLITCNFDEKGSPKTEETVIGDRILAPKEISHNMGEPTTSDLSLDLVNVRHEVIADSIQLDRYVRLIASTDGSSGEVGIKPVSCDAVGIPSGARHAIFRAGCGDGSVFGREEAFITKGLKAYSPYFGAFKVDGDDSVDFECNLTLCFQNCDGSSCENERRKRSELIHDFPNRRGGVYFIKTKPFRCENVTDKEFGTINDNKENDLPNLLRLKTVTFDLSIEEDFVSSRQMWILVSVLGFLVFVALFVSLYNCVNDIKPKDSGKLDIGRVETTGTSKTMDPVDKPCSDTTEPLPDINIITASYCPLPVNKV</sequence>
<feature type="transmembrane region" description="Helical" evidence="1">
    <location>
        <begin position="353"/>
        <end position="376"/>
    </location>
</feature>
<accession>V3ZIY8</accession>
<keyword evidence="5" id="KW-1185">Reference proteome</keyword>
<evidence type="ECO:0000313" key="5">
    <source>
        <dbReference type="Proteomes" id="UP000030746"/>
    </source>
</evidence>
<dbReference type="Proteomes" id="UP000030746">
    <property type="component" value="Unassembled WGS sequence"/>
</dbReference>
<dbReference type="InterPro" id="IPR057371">
    <property type="entry name" value="VERL_C"/>
</dbReference>
<proteinExistence type="predicted"/>
<keyword evidence="2" id="KW-0732">Signal</keyword>
<evidence type="ECO:0000259" key="3">
    <source>
        <dbReference type="Pfam" id="PF25272"/>
    </source>
</evidence>
<feature type="chain" id="PRO_5004716340" description="Vitelline envelope sperm lysin receptor C-terminal domain-containing protein" evidence="2">
    <location>
        <begin position="21"/>
        <end position="433"/>
    </location>
</feature>
<dbReference type="CTD" id="20247775"/>
<dbReference type="GeneID" id="20247775"/>
<protein>
    <recommendedName>
        <fullName evidence="3">Vitelline envelope sperm lysin receptor C-terminal domain-containing protein</fullName>
    </recommendedName>
</protein>
<evidence type="ECO:0000256" key="1">
    <source>
        <dbReference type="SAM" id="Phobius"/>
    </source>
</evidence>
<gene>
    <name evidence="4" type="ORF">LOTGIDRAFT_228754</name>
</gene>
<organism evidence="4 5">
    <name type="scientific">Lottia gigantea</name>
    <name type="common">Giant owl limpet</name>
    <dbReference type="NCBI Taxonomy" id="225164"/>
    <lineage>
        <taxon>Eukaryota</taxon>
        <taxon>Metazoa</taxon>
        <taxon>Spiralia</taxon>
        <taxon>Lophotrochozoa</taxon>
        <taxon>Mollusca</taxon>
        <taxon>Gastropoda</taxon>
        <taxon>Patellogastropoda</taxon>
        <taxon>Lottioidea</taxon>
        <taxon>Lottiidae</taxon>
        <taxon>Lottia</taxon>
    </lineage>
</organism>
<dbReference type="Pfam" id="PF25272">
    <property type="entry name" value="VERL_C"/>
    <property type="match status" value="1"/>
</dbReference>
<dbReference type="EMBL" id="KB202283">
    <property type="protein sequence ID" value="ESO91268.1"/>
    <property type="molecule type" value="Genomic_DNA"/>
</dbReference>
<name>V3ZIY8_LOTGI</name>
<dbReference type="KEGG" id="lgi:LOTGIDRAFT_228754"/>
<reference evidence="4 5" key="1">
    <citation type="journal article" date="2013" name="Nature">
        <title>Insights into bilaterian evolution from three spiralian genomes.</title>
        <authorList>
            <person name="Simakov O."/>
            <person name="Marletaz F."/>
            <person name="Cho S.J."/>
            <person name="Edsinger-Gonzales E."/>
            <person name="Havlak P."/>
            <person name="Hellsten U."/>
            <person name="Kuo D.H."/>
            <person name="Larsson T."/>
            <person name="Lv J."/>
            <person name="Arendt D."/>
            <person name="Savage R."/>
            <person name="Osoegawa K."/>
            <person name="de Jong P."/>
            <person name="Grimwood J."/>
            <person name="Chapman J.A."/>
            <person name="Shapiro H."/>
            <person name="Aerts A."/>
            <person name="Otillar R.P."/>
            <person name="Terry A.Y."/>
            <person name="Boore J.L."/>
            <person name="Grigoriev I.V."/>
            <person name="Lindberg D.R."/>
            <person name="Seaver E.C."/>
            <person name="Weisblat D.A."/>
            <person name="Putnam N.H."/>
            <person name="Rokhsar D.S."/>
        </authorList>
    </citation>
    <scope>NUCLEOTIDE SEQUENCE [LARGE SCALE GENOMIC DNA]</scope>
</reference>
<dbReference type="AlphaFoldDB" id="V3ZIY8"/>
<keyword evidence="1" id="KW-0812">Transmembrane</keyword>
<feature type="domain" description="Vitelline envelope sperm lysin receptor C-terminal" evidence="3">
    <location>
        <begin position="48"/>
        <end position="278"/>
    </location>
</feature>
<dbReference type="RefSeq" id="XP_009057969.1">
    <property type="nucleotide sequence ID" value="XM_009059721.1"/>
</dbReference>
<evidence type="ECO:0000256" key="2">
    <source>
        <dbReference type="SAM" id="SignalP"/>
    </source>
</evidence>
<dbReference type="OrthoDB" id="6071457at2759"/>
<keyword evidence="1" id="KW-0472">Membrane</keyword>
<dbReference type="HOGENOM" id="CLU_633546_0_0_1"/>
<dbReference type="OMA" id="TIRVEIY"/>